<organismHost>
    <name type="scientific">Pseudomonas chlororaphis</name>
    <dbReference type="NCBI Taxonomy" id="587753"/>
</organismHost>
<accession>B3FJR9</accession>
<gene>
    <name evidence="1" type="ORF">201phi2-1p410</name>
</gene>
<sequence>MSKRYKNERYHVAVPHPQLSAAQSVYARETMNRLLADVDLADWFGKDDEDGTVHYVFRTYKLGKVVEEALLAECSRLTDAHRVWGQRHWVRKPSRIHVGLFTDEGICAIVAPGDTFKGMMFKQVNGKVTQGWFNQSGKHLPSRELGKLVRLWFQGESTAVWNAQRRFRYEMDNPESKHYGDIEYALEKARDLLGNNAAIHCVNDKGDLYTISAYGIEASNYCTKFDRGEQWVFEYGVVPVGIPHEDVVYSTGKKSVFKQQLLVANTMTILKRVCM</sequence>
<evidence type="ECO:0000313" key="1">
    <source>
        <dbReference type="EMBL" id="ABY63234.1"/>
    </source>
</evidence>
<name>B3FJR9_BP201</name>
<dbReference type="Proteomes" id="UP000002421">
    <property type="component" value="Segment"/>
</dbReference>
<keyword evidence="2" id="KW-1185">Reference proteome</keyword>
<proteinExistence type="predicted"/>
<dbReference type="EMBL" id="EU197055">
    <property type="protein sequence ID" value="ABY63234.1"/>
    <property type="molecule type" value="Genomic_DNA"/>
</dbReference>
<evidence type="ECO:0000313" key="2">
    <source>
        <dbReference type="Proteomes" id="UP000002421"/>
    </source>
</evidence>
<organism evidence="1 2">
    <name type="scientific">Pseudomonas phage 201phi2-1</name>
    <name type="common">Pseudomonas chlororaphis phage 201phi2-1</name>
    <dbReference type="NCBI Taxonomy" id="198110"/>
    <lineage>
        <taxon>Viruses</taxon>
        <taxon>Duplodnaviria</taxon>
        <taxon>Heunggongvirae</taxon>
        <taxon>Uroviricota</taxon>
        <taxon>Caudoviricetes</taxon>
        <taxon>Chimalliviridae</taxon>
        <taxon>Serwervirus</taxon>
        <taxon>Serwervirus 201phi21</taxon>
    </lineage>
</organism>
<dbReference type="RefSeq" id="YP_001957130.1">
    <property type="nucleotide sequence ID" value="NC_010821.1"/>
</dbReference>
<protein>
    <submittedName>
        <fullName evidence="1">Uncharacterized protein</fullName>
    </submittedName>
</protein>
<dbReference type="KEGG" id="vg:6372637"/>
<reference evidence="1 2" key="1">
    <citation type="journal article" date="2008" name="Virology">
        <title>Characterization of Pseudomonas chlororaphis myovirus 201varphi2-1 via genomic sequencing, mass spectrometry, and electron microscopy.</title>
        <authorList>
            <person name="Thomas J.A."/>
            <person name="Rolando M.R."/>
            <person name="Carroll C.A."/>
            <person name="Shen P.S."/>
            <person name="Belnap D.M."/>
            <person name="Weintraub S.T."/>
            <person name="Serwer P."/>
            <person name="Hardies S.C."/>
        </authorList>
    </citation>
    <scope>NUCLEOTIDE SEQUENCE</scope>
</reference>